<dbReference type="AlphaFoldDB" id="A0AAD2BC92"/>
<comment type="caution">
    <text evidence="2">The sequence shown here is derived from an EMBL/GenBank/DDBJ whole genome shotgun (WGS) entry which is preliminary data.</text>
</comment>
<evidence type="ECO:0000256" key="1">
    <source>
        <dbReference type="SAM" id="MobiDB-lite"/>
    </source>
</evidence>
<dbReference type="Proteomes" id="UP001189915">
    <property type="component" value="Unassembled WGS sequence"/>
</dbReference>
<gene>
    <name evidence="2" type="ORF">LMG18091_04991</name>
</gene>
<keyword evidence="3" id="KW-1185">Reference proteome</keyword>
<feature type="region of interest" description="Disordered" evidence="1">
    <location>
        <begin position="1"/>
        <end position="20"/>
    </location>
</feature>
<evidence type="ECO:0000313" key="2">
    <source>
        <dbReference type="EMBL" id="CAJ0707520.1"/>
    </source>
</evidence>
<evidence type="ECO:0000313" key="3">
    <source>
        <dbReference type="Proteomes" id="UP001189915"/>
    </source>
</evidence>
<accession>A0AAD2BC92</accession>
<dbReference type="EMBL" id="CATWAF010000011">
    <property type="protein sequence ID" value="CAJ0707520.1"/>
    <property type="molecule type" value="Genomic_DNA"/>
</dbReference>
<sequence>MCRPASSDKPLPHSRAAPIKTRHHAGRMMFPTDLSTCSVHNLPKRRRPKSQKGLTGLCKRADHVKRVRAAQVIHIDRGCYIVQQTLVRQALAMGSASSVRATVDKLCRPEAPGRFADRRRNRTPTGERRPKTPVHERLTLEHARSTVGVEPLRAEDDPQTVAFGCLSSKFSTSDNRLPPSDSGASA</sequence>
<proteinExistence type="predicted"/>
<feature type="compositionally biased region" description="Basic and acidic residues" evidence="1">
    <location>
        <begin position="125"/>
        <end position="136"/>
    </location>
</feature>
<organism evidence="2 3">
    <name type="scientific">Ralstonia wenshanensis</name>
    <dbReference type="NCBI Taxonomy" id="2842456"/>
    <lineage>
        <taxon>Bacteria</taxon>
        <taxon>Pseudomonadati</taxon>
        <taxon>Pseudomonadota</taxon>
        <taxon>Betaproteobacteria</taxon>
        <taxon>Burkholderiales</taxon>
        <taxon>Burkholderiaceae</taxon>
        <taxon>Ralstonia</taxon>
    </lineage>
</organism>
<protein>
    <submittedName>
        <fullName evidence="2">Uncharacterized protein</fullName>
    </submittedName>
</protein>
<name>A0AAD2BC92_9RALS</name>
<reference evidence="2 3" key="1">
    <citation type="submission" date="2023-07" db="EMBL/GenBank/DDBJ databases">
        <authorList>
            <person name="Peeters C."/>
        </authorList>
    </citation>
    <scope>NUCLEOTIDE SEQUENCE [LARGE SCALE GENOMIC DNA]</scope>
    <source>
        <strain evidence="2 3">LMG 18091</strain>
    </source>
</reference>
<feature type="region of interest" description="Disordered" evidence="1">
    <location>
        <begin position="110"/>
        <end position="136"/>
    </location>
</feature>